<dbReference type="EMBL" id="BAABIM010000001">
    <property type="protein sequence ID" value="GAA4671804.1"/>
    <property type="molecule type" value="Genomic_DNA"/>
</dbReference>
<name>A0ABP8VVM5_9ACTN</name>
<evidence type="ECO:0000256" key="1">
    <source>
        <dbReference type="SAM" id="MobiDB-lite"/>
    </source>
</evidence>
<organism evidence="2 3">
    <name type="scientific">Nocardioides nanhaiensis</name>
    <dbReference type="NCBI Taxonomy" id="1476871"/>
    <lineage>
        <taxon>Bacteria</taxon>
        <taxon>Bacillati</taxon>
        <taxon>Actinomycetota</taxon>
        <taxon>Actinomycetes</taxon>
        <taxon>Propionibacteriales</taxon>
        <taxon>Nocardioidaceae</taxon>
        <taxon>Nocardioides</taxon>
    </lineage>
</organism>
<sequence length="77" mass="8357">MSLAPGSNPPLKPPPEIRRKSARDAGGGRIVLDSGCRSGRDRRAPHQQVRQLPRSARRAAACVAAYSRWRATGRPTV</sequence>
<comment type="caution">
    <text evidence="2">The sequence shown here is derived from an EMBL/GenBank/DDBJ whole genome shotgun (WGS) entry which is preliminary data.</text>
</comment>
<gene>
    <name evidence="2" type="ORF">GCM10023226_05540</name>
</gene>
<evidence type="ECO:0000313" key="2">
    <source>
        <dbReference type="EMBL" id="GAA4671804.1"/>
    </source>
</evidence>
<proteinExistence type="predicted"/>
<dbReference type="Proteomes" id="UP001500621">
    <property type="component" value="Unassembled WGS sequence"/>
</dbReference>
<keyword evidence="3" id="KW-1185">Reference proteome</keyword>
<protein>
    <submittedName>
        <fullName evidence="2">Uncharacterized protein</fullName>
    </submittedName>
</protein>
<evidence type="ECO:0000313" key="3">
    <source>
        <dbReference type="Proteomes" id="UP001500621"/>
    </source>
</evidence>
<reference evidence="3" key="1">
    <citation type="journal article" date="2019" name="Int. J. Syst. Evol. Microbiol.">
        <title>The Global Catalogue of Microorganisms (GCM) 10K type strain sequencing project: providing services to taxonomists for standard genome sequencing and annotation.</title>
        <authorList>
            <consortium name="The Broad Institute Genomics Platform"/>
            <consortium name="The Broad Institute Genome Sequencing Center for Infectious Disease"/>
            <person name="Wu L."/>
            <person name="Ma J."/>
        </authorList>
    </citation>
    <scope>NUCLEOTIDE SEQUENCE [LARGE SCALE GENOMIC DNA]</scope>
    <source>
        <strain evidence="3">JCM 18127</strain>
    </source>
</reference>
<accession>A0ABP8VVM5</accession>
<feature type="region of interest" description="Disordered" evidence="1">
    <location>
        <begin position="1"/>
        <end position="57"/>
    </location>
</feature>